<reference evidence="1 2" key="1">
    <citation type="submission" date="2016-10" db="EMBL/GenBank/DDBJ databases">
        <title>The whole genome sequencing and assembly of Bacillus simplex DSM 1321 strain.</title>
        <authorList>
            <person name="Park M.-K."/>
            <person name="Lee Y.-J."/>
            <person name="Yi H."/>
            <person name="Bahn Y.-S."/>
            <person name="Kim J.F."/>
            <person name="Lee D.-W."/>
        </authorList>
    </citation>
    <scope>NUCLEOTIDE SEQUENCE [LARGE SCALE GENOMIC DNA]</scope>
    <source>
        <strain evidence="1 2">DSM 1321</strain>
    </source>
</reference>
<organism evidence="1 2">
    <name type="scientific">Peribacillus simplex NBRC 15720 = DSM 1321</name>
    <dbReference type="NCBI Taxonomy" id="1349754"/>
    <lineage>
        <taxon>Bacteria</taxon>
        <taxon>Bacillati</taxon>
        <taxon>Bacillota</taxon>
        <taxon>Bacilli</taxon>
        <taxon>Bacillales</taxon>
        <taxon>Bacillaceae</taxon>
        <taxon>Peribacillus</taxon>
    </lineage>
</organism>
<proteinExistence type="predicted"/>
<dbReference type="AlphaFoldDB" id="A0A223EC36"/>
<protein>
    <submittedName>
        <fullName evidence="1">Uncharacterized protein</fullName>
    </submittedName>
</protein>
<sequence length="135" mass="15807">MNQWYSVKKKFVFSCLFTPDNDVFAFRRKCPAKSLGSFASVSLLLRWKGRHGLFNHGHLLCLRLFYKFHLSKIVIFKMILPCRMSLIVENGVYILGLSCSTNFLVFEKLVRIKKLLQKKTNVLYNKTNINKNKRG</sequence>
<gene>
    <name evidence="1" type="ORF">BS1321_01715</name>
</gene>
<dbReference type="Proteomes" id="UP000214618">
    <property type="component" value="Chromosome"/>
</dbReference>
<evidence type="ECO:0000313" key="2">
    <source>
        <dbReference type="Proteomes" id="UP000214618"/>
    </source>
</evidence>
<evidence type="ECO:0000313" key="1">
    <source>
        <dbReference type="EMBL" id="ASS92806.1"/>
    </source>
</evidence>
<name>A0A223EC36_9BACI</name>
<accession>A0A223EC36</accession>
<dbReference type="EMBL" id="CP017704">
    <property type="protein sequence ID" value="ASS92806.1"/>
    <property type="molecule type" value="Genomic_DNA"/>
</dbReference>